<comment type="caution">
    <text evidence="7">The sequence shown here is derived from an EMBL/GenBank/DDBJ whole genome shotgun (WGS) entry which is preliminary data.</text>
</comment>
<sequence>MPAKPLDVLVVGGGIGGLALAQALLPSGVNVQVYERERDAADWVRGYRIHLNQVGSRALHRCLPGPLWEAFLATSGHPGPGFGFHTHRLRELVFVEESVMTGGAADPSGGQYAVSRTTLRRLLLAGLEGVVHHGRTFQRYEVRPDGRIVAFFADGTSATGDVLVGADGAGSRVRGQYLPRARRVDTGALAIGARLPLDDQARGWLPGNLADGLNLILPPSGSAMFTAAFNGRRRAESLLARGTGPGPAREAGTAAGGAAAAREGGLADLETGLAGFGLDLRSLADDLQDYVLWAFVAPRGAYPAGAAGLDGDGLKDLAGTMTSGWHPALRRLVAEADPASVQLMPFKTSVPVGRWPATPVTLLGDAIHNMTPAMGFGANTALRDAALLASGLAAFQRGRGTLTEAIGGYEARMRAYGFGAVRTSARFTEFMISGSPLVRRGAKAWFRLCDALPPVKRMSFGRLWTDSTDSTGPADSTALPPSPGPRG</sequence>
<keyword evidence="2" id="KW-0274">FAD</keyword>
<dbReference type="InterPro" id="IPR002938">
    <property type="entry name" value="FAD-bd"/>
</dbReference>
<dbReference type="RefSeq" id="WP_344744146.1">
    <property type="nucleotide sequence ID" value="NZ_BAAAWW010000040.1"/>
</dbReference>
<protein>
    <submittedName>
        <fullName evidence="7">FAD-dependent oxidoreductase</fullName>
    </submittedName>
</protein>
<dbReference type="PANTHER" id="PTHR47178:SF5">
    <property type="entry name" value="FAD-BINDING DOMAIN-CONTAINING PROTEIN"/>
    <property type="match status" value="1"/>
</dbReference>
<name>A0ABV5TE75_9ACTN</name>
<evidence type="ECO:0000256" key="4">
    <source>
        <dbReference type="ARBA" id="ARBA00023033"/>
    </source>
</evidence>
<keyword evidence="4" id="KW-0503">Monooxygenase</keyword>
<dbReference type="PANTHER" id="PTHR47178">
    <property type="entry name" value="MONOOXYGENASE, FAD-BINDING"/>
    <property type="match status" value="1"/>
</dbReference>
<dbReference type="EMBL" id="JBHMBS010000007">
    <property type="protein sequence ID" value="MFB9677319.1"/>
    <property type="molecule type" value="Genomic_DNA"/>
</dbReference>
<feature type="domain" description="FAD-binding" evidence="6">
    <location>
        <begin position="352"/>
        <end position="412"/>
    </location>
</feature>
<evidence type="ECO:0000259" key="6">
    <source>
        <dbReference type="Pfam" id="PF01494"/>
    </source>
</evidence>
<evidence type="ECO:0000256" key="5">
    <source>
        <dbReference type="SAM" id="MobiDB-lite"/>
    </source>
</evidence>
<dbReference type="PRINTS" id="PR00420">
    <property type="entry name" value="RNGMNOXGNASE"/>
</dbReference>
<evidence type="ECO:0000313" key="7">
    <source>
        <dbReference type="EMBL" id="MFB9677319.1"/>
    </source>
</evidence>
<feature type="region of interest" description="Disordered" evidence="5">
    <location>
        <begin position="463"/>
        <end position="487"/>
    </location>
</feature>
<accession>A0ABV5TE75</accession>
<evidence type="ECO:0000256" key="3">
    <source>
        <dbReference type="ARBA" id="ARBA00023002"/>
    </source>
</evidence>
<dbReference type="Pfam" id="PF01494">
    <property type="entry name" value="FAD_binding_3"/>
    <property type="match status" value="1"/>
</dbReference>
<dbReference type="Proteomes" id="UP001589610">
    <property type="component" value="Unassembled WGS sequence"/>
</dbReference>
<dbReference type="SUPFAM" id="SSF51905">
    <property type="entry name" value="FAD/NAD(P)-binding domain"/>
    <property type="match status" value="1"/>
</dbReference>
<dbReference type="Pfam" id="PF13450">
    <property type="entry name" value="NAD_binding_8"/>
    <property type="match status" value="1"/>
</dbReference>
<gene>
    <name evidence="7" type="ORF">ACFFRH_17710</name>
</gene>
<dbReference type="InterPro" id="IPR036188">
    <property type="entry name" value="FAD/NAD-bd_sf"/>
</dbReference>
<keyword evidence="3" id="KW-0560">Oxidoreductase</keyword>
<evidence type="ECO:0000313" key="8">
    <source>
        <dbReference type="Proteomes" id="UP001589610"/>
    </source>
</evidence>
<evidence type="ECO:0000256" key="2">
    <source>
        <dbReference type="ARBA" id="ARBA00022827"/>
    </source>
</evidence>
<feature type="compositionally biased region" description="Polar residues" evidence="5">
    <location>
        <begin position="465"/>
        <end position="474"/>
    </location>
</feature>
<dbReference type="Gene3D" id="3.50.50.60">
    <property type="entry name" value="FAD/NAD(P)-binding domain"/>
    <property type="match status" value="2"/>
</dbReference>
<keyword evidence="1" id="KW-0285">Flavoprotein</keyword>
<proteinExistence type="predicted"/>
<reference evidence="7 8" key="1">
    <citation type="submission" date="2024-09" db="EMBL/GenBank/DDBJ databases">
        <authorList>
            <person name="Sun Q."/>
            <person name="Mori K."/>
        </authorList>
    </citation>
    <scope>NUCLEOTIDE SEQUENCE [LARGE SCALE GENOMIC DNA]</scope>
    <source>
        <strain evidence="7 8">JCM 3028</strain>
    </source>
</reference>
<evidence type="ECO:0000256" key="1">
    <source>
        <dbReference type="ARBA" id="ARBA00022630"/>
    </source>
</evidence>
<keyword evidence="8" id="KW-1185">Reference proteome</keyword>
<organism evidence="7 8">
    <name type="scientific">Streptosporangium vulgare</name>
    <dbReference type="NCBI Taxonomy" id="46190"/>
    <lineage>
        <taxon>Bacteria</taxon>
        <taxon>Bacillati</taxon>
        <taxon>Actinomycetota</taxon>
        <taxon>Actinomycetes</taxon>
        <taxon>Streptosporangiales</taxon>
        <taxon>Streptosporangiaceae</taxon>
        <taxon>Streptosporangium</taxon>
    </lineage>
</organism>